<dbReference type="EMBL" id="CP033066">
    <property type="protein sequence ID" value="AYM88655.1"/>
    <property type="molecule type" value="Genomic_DNA"/>
</dbReference>
<evidence type="ECO:0000313" key="3">
    <source>
        <dbReference type="Proteomes" id="UP000279995"/>
    </source>
</evidence>
<feature type="chain" id="PRO_5042144234" description="Periplasmic or outer membrane protein" evidence="1">
    <location>
        <begin position="24"/>
        <end position="233"/>
    </location>
</feature>
<evidence type="ECO:0000313" key="2">
    <source>
        <dbReference type="EMBL" id="AYM88655.1"/>
    </source>
</evidence>
<evidence type="ECO:0008006" key="4">
    <source>
        <dbReference type="Google" id="ProtNLM"/>
    </source>
</evidence>
<sequence>MNNKLKQLAVALPFALLSTTVSANWSTTITAASDYTFNGVTQTDNDPAIQASLDYAFDSGVYAGAWASNVDFGDDTDFELDAYLGKYVQLTDTVSADYGIAYYTYQGNNSDGNYAEAYTKFGYASEYGQTELNFWYSWDYFGTGAGHVISMIAHTFEIAPNHAIRASFDISNSLDGEKWAWDVNQKKSYKHYRLAYQTSYEGFGIEIAAEDTSLDYDYADERIVLAISRTFDL</sequence>
<name>A0AAD0U2K8_9GAMM</name>
<reference evidence="2 3" key="1">
    <citation type="submission" date="2018-10" db="EMBL/GenBank/DDBJ databases">
        <title>Complete Genome Sequence and Transcriptomic Profiles of a Marine Bacterium, Pseudoalteromonas agarivorans Hao 2018.</title>
        <authorList>
            <person name="Hao L."/>
        </authorList>
    </citation>
    <scope>NUCLEOTIDE SEQUENCE [LARGE SCALE GENOMIC DNA]</scope>
    <source>
        <strain evidence="2 3">Hao 2018</strain>
    </source>
</reference>
<dbReference type="RefSeq" id="WP_004586454.1">
    <property type="nucleotide sequence ID" value="NZ_AZIO01000096.1"/>
</dbReference>
<accession>A0AAD0U2K8</accession>
<dbReference type="Pfam" id="PF09694">
    <property type="entry name" value="Gcw_chp"/>
    <property type="match status" value="1"/>
</dbReference>
<evidence type="ECO:0000256" key="1">
    <source>
        <dbReference type="SAM" id="SignalP"/>
    </source>
</evidence>
<keyword evidence="1" id="KW-0732">Signal</keyword>
<dbReference type="AlphaFoldDB" id="A0AAD0U2K8"/>
<dbReference type="InterPro" id="IPR010239">
    <property type="entry name" value="CHP02001"/>
</dbReference>
<feature type="signal peptide" evidence="1">
    <location>
        <begin position="1"/>
        <end position="23"/>
    </location>
</feature>
<gene>
    <name evidence="2" type="ORF">D9T18_18395</name>
</gene>
<proteinExistence type="predicted"/>
<organism evidence="2 3">
    <name type="scientific">Pseudoalteromonas agarivorans</name>
    <dbReference type="NCBI Taxonomy" id="176102"/>
    <lineage>
        <taxon>Bacteria</taxon>
        <taxon>Pseudomonadati</taxon>
        <taxon>Pseudomonadota</taxon>
        <taxon>Gammaproteobacteria</taxon>
        <taxon>Alteromonadales</taxon>
        <taxon>Pseudoalteromonadaceae</taxon>
        <taxon>Pseudoalteromonas</taxon>
    </lineage>
</organism>
<protein>
    <recommendedName>
        <fullName evidence="4">Periplasmic or outer membrane protein</fullName>
    </recommendedName>
</protein>
<dbReference type="NCBIfam" id="TIGR02001">
    <property type="entry name" value="gcw_chp"/>
    <property type="match status" value="1"/>
</dbReference>
<dbReference type="Proteomes" id="UP000279995">
    <property type="component" value="Chromosome II"/>
</dbReference>